<dbReference type="FunFam" id="3.40.50.150:FF:000554">
    <property type="entry name" value="Cation-transporting ATPase"/>
    <property type="match status" value="1"/>
</dbReference>
<organism evidence="2 3">
    <name type="scientific">bacterium (Candidatus Blackallbacteria) CG17_big_fil_post_rev_8_21_14_2_50_48_46</name>
    <dbReference type="NCBI Taxonomy" id="2014261"/>
    <lineage>
        <taxon>Bacteria</taxon>
        <taxon>Candidatus Blackallbacteria</taxon>
    </lineage>
</organism>
<evidence type="ECO:0000313" key="3">
    <source>
        <dbReference type="Proteomes" id="UP000231019"/>
    </source>
</evidence>
<keyword evidence="2" id="KW-0489">Methyltransferase</keyword>
<comment type="caution">
    <text evidence="2">The sequence shown here is derived from an EMBL/GenBank/DDBJ whole genome shotgun (WGS) entry which is preliminary data.</text>
</comment>
<dbReference type="GO" id="GO:0008610">
    <property type="term" value="P:lipid biosynthetic process"/>
    <property type="evidence" value="ECO:0007669"/>
    <property type="project" value="InterPro"/>
</dbReference>
<dbReference type="CDD" id="cd02440">
    <property type="entry name" value="AdoMet_MTases"/>
    <property type="match status" value="1"/>
</dbReference>
<dbReference type="Pfam" id="PF02353">
    <property type="entry name" value="CMAS"/>
    <property type="match status" value="1"/>
</dbReference>
<dbReference type="PANTHER" id="PTHR43832">
    <property type="match status" value="1"/>
</dbReference>
<keyword evidence="2" id="KW-0808">Transferase</keyword>
<gene>
    <name evidence="2" type="ORF">COW36_22995</name>
</gene>
<dbReference type="PANTHER" id="PTHR43832:SF1">
    <property type="entry name" value="S-ADENOSYL-L-METHIONINE-DEPENDENT METHYLTRANSFERASES SUPERFAMILY PROTEIN"/>
    <property type="match status" value="1"/>
</dbReference>
<dbReference type="InterPro" id="IPR029063">
    <property type="entry name" value="SAM-dependent_MTases_sf"/>
</dbReference>
<sequence length="343" mass="40395">MWYQNLLKQNRIPDSLIRTGIRFYNRQHLRRLNQPGKETLRKNLLQRLESFPVAAVPEKANEQHYEVPAAFFEKVLGPHLKYSCGFWPTGQETLAEAEAKMLALSCERAQLSNGQAILELGCGWGSLSLYMAEQYPQSQITAVSNSHSQRQFIEARAQARGLENLNIITADINDFAPEQKFDRIVSVEMFEHLRNYPEIFKRMNTWLYPNAKVFIHIFGHREHLYLFEVEHPRDWMAKYFFSGGTMPSQDLLLNCCDPLEPIQFWVVNGQHYQKTSEAWLARMDQHKQDLLPLFAETYGKENTTRWWAYWRIFFMACAELFGHSQGQEWQVYHYLFEKRAQDA</sequence>
<dbReference type="Proteomes" id="UP000231019">
    <property type="component" value="Unassembled WGS sequence"/>
</dbReference>
<evidence type="ECO:0000313" key="2">
    <source>
        <dbReference type="EMBL" id="PIW14118.1"/>
    </source>
</evidence>
<dbReference type="Gene3D" id="3.40.50.150">
    <property type="entry name" value="Vaccinia Virus protein VP39"/>
    <property type="match status" value="1"/>
</dbReference>
<feature type="active site" evidence="1">
    <location>
        <position position="317"/>
    </location>
</feature>
<reference evidence="2 3" key="1">
    <citation type="submission" date="2017-09" db="EMBL/GenBank/DDBJ databases">
        <title>Depth-based differentiation of microbial function through sediment-hosted aquifers and enrichment of novel symbionts in the deep terrestrial subsurface.</title>
        <authorList>
            <person name="Probst A.J."/>
            <person name="Ladd B."/>
            <person name="Jarett J.K."/>
            <person name="Geller-Mcgrath D.E."/>
            <person name="Sieber C.M."/>
            <person name="Emerson J.B."/>
            <person name="Anantharaman K."/>
            <person name="Thomas B.C."/>
            <person name="Malmstrom R."/>
            <person name="Stieglmeier M."/>
            <person name="Klingl A."/>
            <person name="Woyke T."/>
            <person name="Ryan C.M."/>
            <person name="Banfield J.F."/>
        </authorList>
    </citation>
    <scope>NUCLEOTIDE SEQUENCE [LARGE SCALE GENOMIC DNA]</scope>
    <source>
        <strain evidence="2">CG17_big_fil_post_rev_8_21_14_2_50_48_46</strain>
    </source>
</reference>
<dbReference type="AlphaFoldDB" id="A0A2M7FY39"/>
<dbReference type="SUPFAM" id="SSF53335">
    <property type="entry name" value="S-adenosyl-L-methionine-dependent methyltransferases"/>
    <property type="match status" value="1"/>
</dbReference>
<dbReference type="GO" id="GO:0008168">
    <property type="term" value="F:methyltransferase activity"/>
    <property type="evidence" value="ECO:0007669"/>
    <property type="project" value="UniProtKB-KW"/>
</dbReference>
<protein>
    <submittedName>
        <fullName evidence="2">SAM-dependent methyltransferase</fullName>
    </submittedName>
</protein>
<evidence type="ECO:0000256" key="1">
    <source>
        <dbReference type="PIRSR" id="PIRSR003085-1"/>
    </source>
</evidence>
<proteinExistence type="predicted"/>
<dbReference type="GO" id="GO:0032259">
    <property type="term" value="P:methylation"/>
    <property type="evidence" value="ECO:0007669"/>
    <property type="project" value="UniProtKB-KW"/>
</dbReference>
<dbReference type="PIRSF" id="PIRSF003085">
    <property type="entry name" value="CMAS"/>
    <property type="match status" value="1"/>
</dbReference>
<dbReference type="InterPro" id="IPR003333">
    <property type="entry name" value="CMAS"/>
</dbReference>
<name>A0A2M7FY39_9BACT</name>
<accession>A0A2M7FY39</accession>
<dbReference type="EMBL" id="PFFQ01000064">
    <property type="protein sequence ID" value="PIW14118.1"/>
    <property type="molecule type" value="Genomic_DNA"/>
</dbReference>